<protein>
    <submittedName>
        <fullName evidence="1">Uncharacterized protein</fullName>
    </submittedName>
</protein>
<evidence type="ECO:0000313" key="2">
    <source>
        <dbReference type="Proteomes" id="UP001271789"/>
    </source>
</evidence>
<gene>
    <name evidence="1" type="ORF">MsAg5_02620</name>
</gene>
<keyword evidence="2" id="KW-1185">Reference proteome</keyword>
<comment type="caution">
    <text evidence="1">The sequence shown here is derived from an EMBL/GenBank/DDBJ whole genome shotgun (WGS) entry which is preliminary data.</text>
</comment>
<evidence type="ECO:0000313" key="1">
    <source>
        <dbReference type="EMBL" id="MDV0446429.1"/>
    </source>
</evidence>
<organism evidence="1 2">
    <name type="scientific">Methanolapillus africanus</name>
    <dbReference type="NCBI Taxonomy" id="3028297"/>
    <lineage>
        <taxon>Archaea</taxon>
        <taxon>Methanobacteriati</taxon>
        <taxon>Methanobacteriota</taxon>
        <taxon>Stenosarchaea group</taxon>
        <taxon>Methanomicrobia</taxon>
        <taxon>Methanosarcinales</taxon>
        <taxon>Methanosarcinaceae</taxon>
        <taxon>Methanolapillus</taxon>
    </lineage>
</organism>
<dbReference type="EMBL" id="JAWDKD010000005">
    <property type="protein sequence ID" value="MDV0446429.1"/>
    <property type="molecule type" value="Genomic_DNA"/>
</dbReference>
<proteinExistence type="predicted"/>
<name>A0AAE4MHT2_9EURY</name>
<dbReference type="AlphaFoldDB" id="A0AAE4MHT2"/>
<accession>A0AAE4MHT2</accession>
<dbReference type="Proteomes" id="UP001271789">
    <property type="component" value="Unassembled WGS sequence"/>
</dbReference>
<reference evidence="1" key="1">
    <citation type="submission" date="2023-06" db="EMBL/GenBank/DDBJ databases">
        <title>Genome sequence of Methanosarcinaceae archaeon Ag5.</title>
        <authorList>
            <person name="Protasov E."/>
            <person name="Platt K."/>
            <person name="Poehlein A."/>
            <person name="Daniel R."/>
            <person name="Brune A."/>
        </authorList>
    </citation>
    <scope>NUCLEOTIDE SEQUENCE</scope>
    <source>
        <strain evidence="1">Ag5</strain>
    </source>
</reference>
<sequence>MKQELVQLLTEMFKSYGYKTDEGAFCDIIGKRQDYEIWVKCDLDGNLDTLERFTQQSNGKNSLYITTKRIKGGDETVKRYAEDTGVMIWDRDELAKNVGAFMLANLSRETLEMVVGSYCLESVIDQKKNFDPVSAFANSKNPNAPEKPEFFEHNDAVFEPPAEESGLPSFMTPAAAEEMAFNNYSPEPKSEYIVAESKKPEMRQAPKPETPISDKFKTERKEIIAVRASKLNMPIEKAVAVGKSSFGEVKDVVLKFVPYWKYDYTISVDRRMGSEQIKMSASGDGIYNAITGMEDEIELGEITEQTEIPDIEYVLKQPKVTKEEIKAKILEKLIKEHTQQVKSNNTDAQSIIYQNKTFKPLEKDFDIKINQVFASVWEVKGKKDCIEINAYNSQQLTNPADDGAEFV</sequence>